<dbReference type="InterPro" id="IPR045083">
    <property type="entry name" value="ATP_synth_F0_asu_bact/mt"/>
</dbReference>
<dbReference type="PANTHER" id="PTHR11410">
    <property type="entry name" value="ATP SYNTHASE SUBUNIT A"/>
    <property type="match status" value="1"/>
</dbReference>
<reference evidence="13 14" key="1">
    <citation type="submission" date="2016-10" db="EMBL/GenBank/DDBJ databases">
        <authorList>
            <person name="de Groot N.N."/>
        </authorList>
    </citation>
    <scope>NUCLEOTIDE SEQUENCE [LARGE SCALE GENOMIC DNA]</scope>
    <source>
        <strain evidence="13 14">DSM 19981</strain>
    </source>
</reference>
<keyword evidence="11" id="KW-1003">Cell membrane</keyword>
<gene>
    <name evidence="11" type="primary">atpB</name>
    <name evidence="13" type="ORF">SAMN02745775_101804</name>
</gene>
<evidence type="ECO:0000256" key="3">
    <source>
        <dbReference type="ARBA" id="ARBA00022448"/>
    </source>
</evidence>
<dbReference type="InterPro" id="IPR000568">
    <property type="entry name" value="ATP_synth_F0_asu"/>
</dbReference>
<dbReference type="SUPFAM" id="SSF81336">
    <property type="entry name" value="F1F0 ATP synthase subunit A"/>
    <property type="match status" value="1"/>
</dbReference>
<comment type="subcellular location">
    <subcellularLocation>
        <location evidence="11 12">Cell membrane</location>
        <topology evidence="11 12">Multi-pass membrane protein</topology>
    </subcellularLocation>
    <subcellularLocation>
        <location evidence="1">Membrane</location>
        <topology evidence="1">Multi-pass membrane protein</topology>
    </subcellularLocation>
</comment>
<dbReference type="Pfam" id="PF00119">
    <property type="entry name" value="ATP-synt_A"/>
    <property type="match status" value="1"/>
</dbReference>
<name>A0A1I3XZV4_9PROT</name>
<feature type="transmembrane region" description="Helical" evidence="11">
    <location>
        <begin position="160"/>
        <end position="177"/>
    </location>
</feature>
<organism evidence="13 14">
    <name type="scientific">Falsiroseomonas stagni DSM 19981</name>
    <dbReference type="NCBI Taxonomy" id="1123062"/>
    <lineage>
        <taxon>Bacteria</taxon>
        <taxon>Pseudomonadati</taxon>
        <taxon>Pseudomonadota</taxon>
        <taxon>Alphaproteobacteria</taxon>
        <taxon>Acetobacterales</taxon>
        <taxon>Roseomonadaceae</taxon>
        <taxon>Falsiroseomonas</taxon>
    </lineage>
</organism>
<proteinExistence type="inferred from homology"/>
<evidence type="ECO:0000313" key="14">
    <source>
        <dbReference type="Proteomes" id="UP000199473"/>
    </source>
</evidence>
<dbReference type="EMBL" id="FOSQ01000001">
    <property type="protein sequence ID" value="SFK25042.1"/>
    <property type="molecule type" value="Genomic_DNA"/>
</dbReference>
<keyword evidence="5 11" id="KW-0812">Transmembrane</keyword>
<keyword evidence="14" id="KW-1185">Reference proteome</keyword>
<dbReference type="Proteomes" id="UP000199473">
    <property type="component" value="Unassembled WGS sequence"/>
</dbReference>
<dbReference type="NCBIfam" id="TIGR01131">
    <property type="entry name" value="ATP_synt_6_or_A"/>
    <property type="match status" value="1"/>
</dbReference>
<dbReference type="GO" id="GO:0046933">
    <property type="term" value="F:proton-transporting ATP synthase activity, rotational mechanism"/>
    <property type="evidence" value="ECO:0007669"/>
    <property type="project" value="UniProtKB-UniRule"/>
</dbReference>
<dbReference type="PROSITE" id="PS00449">
    <property type="entry name" value="ATPASE_A"/>
    <property type="match status" value="1"/>
</dbReference>
<evidence type="ECO:0000256" key="6">
    <source>
        <dbReference type="ARBA" id="ARBA00022781"/>
    </source>
</evidence>
<keyword evidence="4 11" id="KW-0138">CF(0)</keyword>
<keyword evidence="8 11" id="KW-0406">Ion transport</keyword>
<dbReference type="InterPro" id="IPR035908">
    <property type="entry name" value="F0_ATP_A_sf"/>
</dbReference>
<evidence type="ECO:0000256" key="1">
    <source>
        <dbReference type="ARBA" id="ARBA00004141"/>
    </source>
</evidence>
<dbReference type="GO" id="GO:0005886">
    <property type="term" value="C:plasma membrane"/>
    <property type="evidence" value="ECO:0007669"/>
    <property type="project" value="UniProtKB-SubCell"/>
</dbReference>
<evidence type="ECO:0000256" key="11">
    <source>
        <dbReference type="HAMAP-Rule" id="MF_01393"/>
    </source>
</evidence>
<dbReference type="CDD" id="cd00310">
    <property type="entry name" value="ATP-synt_Fo_a_6"/>
    <property type="match status" value="1"/>
</dbReference>
<dbReference type="AlphaFoldDB" id="A0A1I3XZV4"/>
<dbReference type="STRING" id="1123062.SAMN02745775_101804"/>
<accession>A0A1I3XZV4</accession>
<keyword evidence="3 11" id="KW-0813">Transport</keyword>
<evidence type="ECO:0000256" key="10">
    <source>
        <dbReference type="ARBA" id="ARBA00023310"/>
    </source>
</evidence>
<evidence type="ECO:0000313" key="13">
    <source>
        <dbReference type="EMBL" id="SFK25042.1"/>
    </source>
</evidence>
<keyword evidence="9 11" id="KW-0472">Membrane</keyword>
<evidence type="ECO:0000256" key="5">
    <source>
        <dbReference type="ARBA" id="ARBA00022692"/>
    </source>
</evidence>
<dbReference type="InterPro" id="IPR023011">
    <property type="entry name" value="ATP_synth_F0_asu_AS"/>
</dbReference>
<dbReference type="HAMAP" id="MF_01393">
    <property type="entry name" value="ATP_synth_a_bact"/>
    <property type="match status" value="1"/>
</dbReference>
<comment type="similarity">
    <text evidence="2 11 12">Belongs to the ATPase A chain family.</text>
</comment>
<dbReference type="PRINTS" id="PR00123">
    <property type="entry name" value="ATPASEA"/>
</dbReference>
<dbReference type="GO" id="GO:0045259">
    <property type="term" value="C:proton-transporting ATP synthase complex"/>
    <property type="evidence" value="ECO:0007669"/>
    <property type="project" value="UniProtKB-KW"/>
</dbReference>
<feature type="transmembrane region" description="Helical" evidence="11">
    <location>
        <begin position="198"/>
        <end position="221"/>
    </location>
</feature>
<dbReference type="NCBIfam" id="NF004482">
    <property type="entry name" value="PRK05815.2-4"/>
    <property type="match status" value="1"/>
</dbReference>
<keyword evidence="7 11" id="KW-1133">Transmembrane helix</keyword>
<feature type="transmembrane region" description="Helical" evidence="11">
    <location>
        <begin position="227"/>
        <end position="252"/>
    </location>
</feature>
<evidence type="ECO:0000256" key="8">
    <source>
        <dbReference type="ARBA" id="ARBA00023065"/>
    </source>
</evidence>
<evidence type="ECO:0000256" key="9">
    <source>
        <dbReference type="ARBA" id="ARBA00023136"/>
    </source>
</evidence>
<feature type="transmembrane region" description="Helical" evidence="11">
    <location>
        <begin position="126"/>
        <end position="148"/>
    </location>
</feature>
<comment type="function">
    <text evidence="11 12">Key component of the proton channel; it plays a direct role in the translocation of protons across the membrane.</text>
</comment>
<feature type="transmembrane region" description="Helical" evidence="11">
    <location>
        <begin position="95"/>
        <end position="119"/>
    </location>
</feature>
<evidence type="ECO:0000256" key="7">
    <source>
        <dbReference type="ARBA" id="ARBA00022989"/>
    </source>
</evidence>
<keyword evidence="10 11" id="KW-0066">ATP synthesis</keyword>
<evidence type="ECO:0000256" key="4">
    <source>
        <dbReference type="ARBA" id="ARBA00022547"/>
    </source>
</evidence>
<evidence type="ECO:0000256" key="2">
    <source>
        <dbReference type="ARBA" id="ARBA00006810"/>
    </source>
</evidence>
<evidence type="ECO:0000256" key="12">
    <source>
        <dbReference type="RuleBase" id="RU000483"/>
    </source>
</evidence>
<feature type="transmembrane region" description="Helical" evidence="11">
    <location>
        <begin position="44"/>
        <end position="65"/>
    </location>
</feature>
<sequence>MRRPGESRVAAEGKTIDALSQFELATVLGPIGSSVGFSQSNAHMLLAAGLITALIMFGMSARAVVPGRLQSLAESSYEFVHDLVLGQVGDEGKRFFPFVFTLFMFVLFGNLLGLLPYAFTFTSHIAVTFALAAVVFVLITVVALMLHGRKFFGYFFPEGAPIWLAPIIIPVEIVSYLSRPVSLSIRLFANMVAGHVMLKVFATFIVLLGGLGAVGPFVAVLPLGVNIALVGFEVLVAFLQAYVFAILTSIYLHDAVHLH</sequence>
<dbReference type="Gene3D" id="1.20.120.220">
    <property type="entry name" value="ATP synthase, F0 complex, subunit A"/>
    <property type="match status" value="1"/>
</dbReference>
<keyword evidence="6 11" id="KW-0375">Hydrogen ion transport</keyword>
<dbReference type="PANTHER" id="PTHR11410:SF0">
    <property type="entry name" value="ATP SYNTHASE SUBUNIT A"/>
    <property type="match status" value="1"/>
</dbReference>
<dbReference type="RefSeq" id="WP_175533718.1">
    <property type="nucleotide sequence ID" value="NZ_FOSQ01000001.1"/>
</dbReference>
<protein>
    <recommendedName>
        <fullName evidence="11 12">ATP synthase subunit a</fullName>
    </recommendedName>
    <alternativeName>
        <fullName evidence="11">ATP synthase F0 sector subunit a</fullName>
    </alternativeName>
    <alternativeName>
        <fullName evidence="11">F-ATPase subunit 6</fullName>
    </alternativeName>
</protein>